<comment type="caution">
    <text evidence="2">The sequence shown here is derived from an EMBL/GenBank/DDBJ whole genome shotgun (WGS) entry which is preliminary data.</text>
</comment>
<accession>A0A1G4I2Q7</accession>
<gene>
    <name evidence="2" type="ORF">TEOVI_000822200</name>
</gene>
<sequence>MRHEQPGCSATLAAATLILQLLAKPADAANEALAAKGFGDACKLATKLRSYGHYVQTIAKELPSTIFATENLLRELETAV</sequence>
<dbReference type="RefSeq" id="XP_067077480.1">
    <property type="nucleotide sequence ID" value="XM_067221379.1"/>
</dbReference>
<feature type="signal peptide" evidence="1">
    <location>
        <begin position="1"/>
        <end position="28"/>
    </location>
</feature>
<evidence type="ECO:0000313" key="3">
    <source>
        <dbReference type="Proteomes" id="UP000195570"/>
    </source>
</evidence>
<dbReference type="VEuPathDB" id="TriTrypDB:TEOVI_000822200"/>
<dbReference type="EMBL" id="CZPT02000467">
    <property type="protein sequence ID" value="SCU65969.1"/>
    <property type="molecule type" value="Genomic_DNA"/>
</dbReference>
<dbReference type="GeneID" id="92382156"/>
<keyword evidence="1" id="KW-0732">Signal</keyword>
<reference evidence="2" key="1">
    <citation type="submission" date="2016-09" db="EMBL/GenBank/DDBJ databases">
        <authorList>
            <person name="Hebert L."/>
            <person name="Moumen B."/>
        </authorList>
    </citation>
    <scope>NUCLEOTIDE SEQUENCE [LARGE SCALE GENOMIC DNA]</scope>
    <source>
        <strain evidence="2">OVI</strain>
    </source>
</reference>
<keyword evidence="3" id="KW-1185">Reference proteome</keyword>
<protein>
    <recommendedName>
        <fullName evidence="4">Trypanosome variant surface glycoprotein (A-type)</fullName>
    </recommendedName>
</protein>
<dbReference type="Proteomes" id="UP000195570">
    <property type="component" value="Unassembled WGS sequence"/>
</dbReference>
<name>A0A1G4I2Q7_TRYEQ</name>
<feature type="chain" id="PRO_5009235144" description="Trypanosome variant surface glycoprotein (A-type)" evidence="1">
    <location>
        <begin position="29"/>
        <end position="80"/>
    </location>
</feature>
<evidence type="ECO:0000256" key="1">
    <source>
        <dbReference type="SAM" id="SignalP"/>
    </source>
</evidence>
<evidence type="ECO:0000313" key="2">
    <source>
        <dbReference type="EMBL" id="SCU65969.1"/>
    </source>
</evidence>
<proteinExistence type="predicted"/>
<dbReference type="AlphaFoldDB" id="A0A1G4I2Q7"/>
<organism evidence="2 3">
    <name type="scientific">Trypanosoma equiperdum</name>
    <dbReference type="NCBI Taxonomy" id="5694"/>
    <lineage>
        <taxon>Eukaryota</taxon>
        <taxon>Discoba</taxon>
        <taxon>Euglenozoa</taxon>
        <taxon>Kinetoplastea</taxon>
        <taxon>Metakinetoplastina</taxon>
        <taxon>Trypanosomatida</taxon>
        <taxon>Trypanosomatidae</taxon>
        <taxon>Trypanosoma</taxon>
    </lineage>
</organism>
<evidence type="ECO:0008006" key="4">
    <source>
        <dbReference type="Google" id="ProtNLM"/>
    </source>
</evidence>